<name>A0ABR4L367_9EURO</name>
<reference evidence="4 5" key="1">
    <citation type="submission" date="2024-07" db="EMBL/GenBank/DDBJ databases">
        <title>Section-level genome sequencing and comparative genomics of Aspergillus sections Usti and Cavernicolus.</title>
        <authorList>
            <consortium name="Lawrence Berkeley National Laboratory"/>
            <person name="Nybo J.L."/>
            <person name="Vesth T.C."/>
            <person name="Theobald S."/>
            <person name="Frisvad J.C."/>
            <person name="Larsen T.O."/>
            <person name="Kjaerboelling I."/>
            <person name="Rothschild-Mancinelli K."/>
            <person name="Lyhne E.K."/>
            <person name="Kogle M.E."/>
            <person name="Barry K."/>
            <person name="Clum A."/>
            <person name="Na H."/>
            <person name="Ledsgaard L."/>
            <person name="Lin J."/>
            <person name="Lipzen A."/>
            <person name="Kuo A."/>
            <person name="Riley R."/>
            <person name="Mondo S."/>
            <person name="LaButti K."/>
            <person name="Haridas S."/>
            <person name="Pangalinan J."/>
            <person name="Salamov A.A."/>
            <person name="Simmons B.A."/>
            <person name="Magnuson J.K."/>
            <person name="Chen J."/>
            <person name="Drula E."/>
            <person name="Henrissat B."/>
            <person name="Wiebenga A."/>
            <person name="Lubbers R.J."/>
            <person name="Gomes A.C."/>
            <person name="Macurrencykelacurrency M.R."/>
            <person name="Stajich J."/>
            <person name="Grigoriev I.V."/>
            <person name="Mortensen U.H."/>
            <person name="De vries R.P."/>
            <person name="Baker S.E."/>
            <person name="Andersen M.R."/>
        </authorList>
    </citation>
    <scope>NUCLEOTIDE SEQUENCE [LARGE SCALE GENOMIC DNA]</scope>
    <source>
        <strain evidence="4 5">CBS 756.74</strain>
    </source>
</reference>
<feature type="signal peptide" evidence="2">
    <location>
        <begin position="1"/>
        <end position="24"/>
    </location>
</feature>
<proteinExistence type="predicted"/>
<feature type="compositionally biased region" description="Low complexity" evidence="1">
    <location>
        <begin position="296"/>
        <end position="318"/>
    </location>
</feature>
<accession>A0ABR4L367</accession>
<feature type="domain" description="DUF7492" evidence="3">
    <location>
        <begin position="24"/>
        <end position="272"/>
    </location>
</feature>
<sequence length="343" mass="37143">MDGARSIGARLILLALFFTTTTWAHSWVEQLMVIAPNGSFVGAPGYPRGNVLRSNPAFSDTALTYLAEDYLCKDTQRTPTQTEGSPRLQASAGAAIALRFQENGHVTLPETQAGKPQNRGTVYVYGTTSPKDDEKLADVHKVWNEAGTGGDGRGVLLAKRDYDDGRCYQVNGGTLSQLRQAEFPHEADQYMGADIWCQSDIAIPASAPSGQPYTIYWVWDWPTAAGVDPNLPNGKQEVYTTCMDVDVVAASADRSRLVVEYDHEQSLNRASMPDQFADIFNSRSEDSEDSEDDTAETSSVPTSSNPVTAAPQSTGVPPVATVTVTSYVTSVVWVRPTGHARRG</sequence>
<keyword evidence="5" id="KW-1185">Reference proteome</keyword>
<evidence type="ECO:0000256" key="2">
    <source>
        <dbReference type="SAM" id="SignalP"/>
    </source>
</evidence>
<evidence type="ECO:0000313" key="5">
    <source>
        <dbReference type="Proteomes" id="UP001610444"/>
    </source>
</evidence>
<dbReference type="RefSeq" id="XP_070903815.1">
    <property type="nucleotide sequence ID" value="XM_071044421.1"/>
</dbReference>
<comment type="caution">
    <text evidence="4">The sequence shown here is derived from an EMBL/GenBank/DDBJ whole genome shotgun (WGS) entry which is preliminary data.</text>
</comment>
<feature type="region of interest" description="Disordered" evidence="1">
    <location>
        <begin position="283"/>
        <end position="318"/>
    </location>
</feature>
<dbReference type="EMBL" id="JBFXLR010000004">
    <property type="protein sequence ID" value="KAL2858851.1"/>
    <property type="molecule type" value="Genomic_DNA"/>
</dbReference>
<evidence type="ECO:0000259" key="3">
    <source>
        <dbReference type="Pfam" id="PF24320"/>
    </source>
</evidence>
<gene>
    <name evidence="4" type="ORF">BJX68DRAFT_262379</name>
</gene>
<organism evidence="4 5">
    <name type="scientific">Aspergillus pseudodeflectus</name>
    <dbReference type="NCBI Taxonomy" id="176178"/>
    <lineage>
        <taxon>Eukaryota</taxon>
        <taxon>Fungi</taxon>
        <taxon>Dikarya</taxon>
        <taxon>Ascomycota</taxon>
        <taxon>Pezizomycotina</taxon>
        <taxon>Eurotiomycetes</taxon>
        <taxon>Eurotiomycetidae</taxon>
        <taxon>Eurotiales</taxon>
        <taxon>Aspergillaceae</taxon>
        <taxon>Aspergillus</taxon>
        <taxon>Aspergillus subgen. Nidulantes</taxon>
    </lineage>
</organism>
<keyword evidence="2" id="KW-0732">Signal</keyword>
<evidence type="ECO:0000256" key="1">
    <source>
        <dbReference type="SAM" id="MobiDB-lite"/>
    </source>
</evidence>
<evidence type="ECO:0000313" key="4">
    <source>
        <dbReference type="EMBL" id="KAL2858851.1"/>
    </source>
</evidence>
<dbReference type="GeneID" id="98159585"/>
<protein>
    <recommendedName>
        <fullName evidence="3">DUF7492 domain-containing protein</fullName>
    </recommendedName>
</protein>
<dbReference type="Pfam" id="PF24320">
    <property type="entry name" value="DUF7492"/>
    <property type="match status" value="1"/>
</dbReference>
<feature type="chain" id="PRO_5047208547" description="DUF7492 domain-containing protein" evidence="2">
    <location>
        <begin position="25"/>
        <end position="343"/>
    </location>
</feature>
<dbReference type="InterPro" id="IPR055915">
    <property type="entry name" value="DUF7492"/>
</dbReference>
<dbReference type="Proteomes" id="UP001610444">
    <property type="component" value="Unassembled WGS sequence"/>
</dbReference>
<feature type="compositionally biased region" description="Acidic residues" evidence="1">
    <location>
        <begin position="286"/>
        <end position="295"/>
    </location>
</feature>